<sequence length="235" mass="26959">MQHLEILPNLKGKTAVIYERIWLLEELEYLKESESDHVLAIDRRIYLKDDHVFTAMQGSSMIASLAERLIQAGVKRIIRIGTTGSLHDEHKLFEIIIPMAVYKDEGTSNQYIDSIFPCLCDFELSSKICNLLHVAGHTHYRGVTWTTDGRWVESLDKMHKLKKWGVLSVDMETSALYTVCLFNKIPCIALNFVSDFPMKSEKNGLRGIPDDYEIYKKELLINVDKVTQLIVKGKI</sequence>
<dbReference type="EC" id="2.4.2.3" evidence="1"/>
<dbReference type="PANTHER" id="PTHR43691:SF11">
    <property type="entry name" value="FI09636P-RELATED"/>
    <property type="match status" value="1"/>
</dbReference>
<feature type="domain" description="Nucleoside phosphorylase" evidence="4">
    <location>
        <begin position="55"/>
        <end position="199"/>
    </location>
</feature>
<dbReference type="Proteomes" id="UP000177838">
    <property type="component" value="Unassembled WGS sequence"/>
</dbReference>
<dbReference type="PANTHER" id="PTHR43691">
    <property type="entry name" value="URIDINE PHOSPHORYLASE"/>
    <property type="match status" value="1"/>
</dbReference>
<dbReference type="AlphaFoldDB" id="A0A1G2QFT7"/>
<reference evidence="5 6" key="1">
    <citation type="journal article" date="2016" name="Nat. Commun.">
        <title>Thousands of microbial genomes shed light on interconnected biogeochemical processes in an aquifer system.</title>
        <authorList>
            <person name="Anantharaman K."/>
            <person name="Brown C.T."/>
            <person name="Hug L.A."/>
            <person name="Sharon I."/>
            <person name="Castelle C.J."/>
            <person name="Probst A.J."/>
            <person name="Thomas B.C."/>
            <person name="Singh A."/>
            <person name="Wilkins M.J."/>
            <person name="Karaoz U."/>
            <person name="Brodie E.L."/>
            <person name="Williams K.H."/>
            <person name="Hubbard S.S."/>
            <person name="Banfield J.F."/>
        </authorList>
    </citation>
    <scope>NUCLEOTIDE SEQUENCE [LARGE SCALE GENOMIC DNA]</scope>
</reference>
<evidence type="ECO:0000313" key="6">
    <source>
        <dbReference type="Proteomes" id="UP000177838"/>
    </source>
</evidence>
<name>A0A1G2QFT7_9BACT</name>
<dbReference type="STRING" id="1802439.A2589_00965"/>
<comment type="caution">
    <text evidence="5">The sequence shown here is derived from an EMBL/GenBank/DDBJ whole genome shotgun (WGS) entry which is preliminary data.</text>
</comment>
<evidence type="ECO:0000256" key="1">
    <source>
        <dbReference type="ARBA" id="ARBA00011888"/>
    </source>
</evidence>
<dbReference type="InterPro" id="IPR000845">
    <property type="entry name" value="Nucleoside_phosphorylase_d"/>
</dbReference>
<dbReference type="EMBL" id="MHTK01000006">
    <property type="protein sequence ID" value="OHA59426.1"/>
    <property type="molecule type" value="Genomic_DNA"/>
</dbReference>
<dbReference type="SUPFAM" id="SSF53167">
    <property type="entry name" value="Purine and uridine phosphorylases"/>
    <property type="match status" value="1"/>
</dbReference>
<organism evidence="5 6">
    <name type="scientific">Candidatus Vogelbacteria bacterium RIFOXYD1_FULL_46_19</name>
    <dbReference type="NCBI Taxonomy" id="1802439"/>
    <lineage>
        <taxon>Bacteria</taxon>
        <taxon>Candidatus Vogeliibacteriota</taxon>
    </lineage>
</organism>
<protein>
    <recommendedName>
        <fullName evidence="2">Uridine phosphorylase</fullName>
        <ecNumber evidence="1">2.4.2.3</ecNumber>
    </recommendedName>
</protein>
<comment type="catalytic activity">
    <reaction evidence="3">
        <text>uridine + phosphate = alpha-D-ribose 1-phosphate + uracil</text>
        <dbReference type="Rhea" id="RHEA:24388"/>
        <dbReference type="ChEBI" id="CHEBI:16704"/>
        <dbReference type="ChEBI" id="CHEBI:17568"/>
        <dbReference type="ChEBI" id="CHEBI:43474"/>
        <dbReference type="ChEBI" id="CHEBI:57720"/>
        <dbReference type="EC" id="2.4.2.3"/>
    </reaction>
</comment>
<evidence type="ECO:0000313" key="5">
    <source>
        <dbReference type="EMBL" id="OHA59426.1"/>
    </source>
</evidence>
<evidence type="ECO:0000256" key="3">
    <source>
        <dbReference type="ARBA" id="ARBA00048447"/>
    </source>
</evidence>
<dbReference type="Pfam" id="PF01048">
    <property type="entry name" value="PNP_UDP_1"/>
    <property type="match status" value="1"/>
</dbReference>
<evidence type="ECO:0000256" key="2">
    <source>
        <dbReference type="ARBA" id="ARBA00021980"/>
    </source>
</evidence>
<accession>A0A1G2QFT7</accession>
<proteinExistence type="predicted"/>
<evidence type="ECO:0000259" key="4">
    <source>
        <dbReference type="Pfam" id="PF01048"/>
    </source>
</evidence>
<dbReference type="InterPro" id="IPR035994">
    <property type="entry name" value="Nucleoside_phosphorylase_sf"/>
</dbReference>
<dbReference type="Gene3D" id="3.40.50.1580">
    <property type="entry name" value="Nucleoside phosphorylase domain"/>
    <property type="match status" value="1"/>
</dbReference>
<dbReference type="GO" id="GO:0005829">
    <property type="term" value="C:cytosol"/>
    <property type="evidence" value="ECO:0007669"/>
    <property type="project" value="TreeGrafter"/>
</dbReference>
<dbReference type="GO" id="GO:0004850">
    <property type="term" value="F:uridine phosphorylase activity"/>
    <property type="evidence" value="ECO:0007669"/>
    <property type="project" value="UniProtKB-EC"/>
</dbReference>
<dbReference type="GO" id="GO:0009116">
    <property type="term" value="P:nucleoside metabolic process"/>
    <property type="evidence" value="ECO:0007669"/>
    <property type="project" value="InterPro"/>
</dbReference>
<gene>
    <name evidence="5" type="ORF">A2589_00965</name>
</gene>